<feature type="compositionally biased region" description="Polar residues" evidence="1">
    <location>
        <begin position="383"/>
        <end position="414"/>
    </location>
</feature>
<protein>
    <recommendedName>
        <fullName evidence="2">DH domain-containing protein</fullName>
    </recommendedName>
</protein>
<evidence type="ECO:0000313" key="3">
    <source>
        <dbReference type="EMBL" id="ETN38900.1"/>
    </source>
</evidence>
<feature type="compositionally biased region" description="Polar residues" evidence="1">
    <location>
        <begin position="20"/>
        <end position="31"/>
    </location>
</feature>
<dbReference type="PROSITE" id="PS50010">
    <property type="entry name" value="DH_2"/>
    <property type="match status" value="1"/>
</dbReference>
<feature type="region of interest" description="Disordered" evidence="1">
    <location>
        <begin position="869"/>
        <end position="1010"/>
    </location>
</feature>
<dbReference type="OrthoDB" id="10256089at2759"/>
<feature type="compositionally biased region" description="Polar residues" evidence="1">
    <location>
        <begin position="421"/>
        <end position="434"/>
    </location>
</feature>
<dbReference type="PANTHER" id="PTHR22834:SF20">
    <property type="entry name" value="SH3 DOMAIN-CONTAINING PROTEIN"/>
    <property type="match status" value="1"/>
</dbReference>
<feature type="compositionally biased region" description="Polar residues" evidence="1">
    <location>
        <begin position="1721"/>
        <end position="1744"/>
    </location>
</feature>
<dbReference type="GO" id="GO:0032955">
    <property type="term" value="P:regulation of division septum assembly"/>
    <property type="evidence" value="ECO:0007669"/>
    <property type="project" value="TreeGrafter"/>
</dbReference>
<feature type="region of interest" description="Disordered" evidence="1">
    <location>
        <begin position="729"/>
        <end position="800"/>
    </location>
</feature>
<feature type="compositionally biased region" description="Polar residues" evidence="1">
    <location>
        <begin position="1662"/>
        <end position="1678"/>
    </location>
</feature>
<organism evidence="3 4">
    <name type="scientific">Cyphellophora europaea (strain CBS 101466)</name>
    <name type="common">Phialophora europaea</name>
    <dbReference type="NCBI Taxonomy" id="1220924"/>
    <lineage>
        <taxon>Eukaryota</taxon>
        <taxon>Fungi</taxon>
        <taxon>Dikarya</taxon>
        <taxon>Ascomycota</taxon>
        <taxon>Pezizomycotina</taxon>
        <taxon>Eurotiomycetes</taxon>
        <taxon>Chaetothyriomycetidae</taxon>
        <taxon>Chaetothyriales</taxon>
        <taxon>Cyphellophoraceae</taxon>
        <taxon>Cyphellophora</taxon>
    </lineage>
</organism>
<dbReference type="GeneID" id="19974281"/>
<feature type="compositionally biased region" description="Polar residues" evidence="1">
    <location>
        <begin position="48"/>
        <end position="58"/>
    </location>
</feature>
<feature type="compositionally biased region" description="Basic and acidic residues" evidence="1">
    <location>
        <begin position="90"/>
        <end position="109"/>
    </location>
</feature>
<feature type="compositionally biased region" description="Polar residues" evidence="1">
    <location>
        <begin position="918"/>
        <end position="928"/>
    </location>
</feature>
<feature type="compositionally biased region" description="Basic and acidic residues" evidence="1">
    <location>
        <begin position="294"/>
        <end position="311"/>
    </location>
</feature>
<feature type="compositionally biased region" description="Basic and acidic residues" evidence="1">
    <location>
        <begin position="749"/>
        <end position="762"/>
    </location>
</feature>
<feature type="region of interest" description="Disordered" evidence="1">
    <location>
        <begin position="1582"/>
        <end position="1808"/>
    </location>
</feature>
<evidence type="ECO:0000313" key="4">
    <source>
        <dbReference type="Proteomes" id="UP000030752"/>
    </source>
</evidence>
<reference evidence="3 4" key="1">
    <citation type="submission" date="2013-03" db="EMBL/GenBank/DDBJ databases">
        <title>The Genome Sequence of Phialophora europaea CBS 101466.</title>
        <authorList>
            <consortium name="The Broad Institute Genomics Platform"/>
            <person name="Cuomo C."/>
            <person name="de Hoog S."/>
            <person name="Gorbushina A."/>
            <person name="Walker B."/>
            <person name="Young S.K."/>
            <person name="Zeng Q."/>
            <person name="Gargeya S."/>
            <person name="Fitzgerald M."/>
            <person name="Haas B."/>
            <person name="Abouelleil A."/>
            <person name="Allen A.W."/>
            <person name="Alvarado L."/>
            <person name="Arachchi H.M."/>
            <person name="Berlin A.M."/>
            <person name="Chapman S.B."/>
            <person name="Gainer-Dewar J."/>
            <person name="Goldberg J."/>
            <person name="Griggs A."/>
            <person name="Gujja S."/>
            <person name="Hansen M."/>
            <person name="Howarth C."/>
            <person name="Imamovic A."/>
            <person name="Ireland A."/>
            <person name="Larimer J."/>
            <person name="McCowan C."/>
            <person name="Murphy C."/>
            <person name="Pearson M."/>
            <person name="Poon T.W."/>
            <person name="Priest M."/>
            <person name="Roberts A."/>
            <person name="Saif S."/>
            <person name="Shea T."/>
            <person name="Sisk P."/>
            <person name="Sykes S."/>
            <person name="Wortman J."/>
            <person name="Nusbaum C."/>
            <person name="Birren B."/>
        </authorList>
    </citation>
    <scope>NUCLEOTIDE SEQUENCE [LARGE SCALE GENOMIC DNA]</scope>
    <source>
        <strain evidence="3 4">CBS 101466</strain>
    </source>
</reference>
<dbReference type="eggNOG" id="KOG3519">
    <property type="taxonomic scope" value="Eukaryota"/>
</dbReference>
<dbReference type="GO" id="GO:0005085">
    <property type="term" value="F:guanyl-nucleotide exchange factor activity"/>
    <property type="evidence" value="ECO:0007669"/>
    <property type="project" value="InterPro"/>
</dbReference>
<dbReference type="STRING" id="1220924.W2RRI0"/>
<feature type="compositionally biased region" description="Basic and acidic residues" evidence="1">
    <location>
        <begin position="492"/>
        <end position="503"/>
    </location>
</feature>
<accession>W2RRI0</accession>
<dbReference type="HOGENOM" id="CLU_001112_0_0_1"/>
<dbReference type="VEuPathDB" id="FungiDB:HMPREF1541_06942"/>
<dbReference type="Proteomes" id="UP000030752">
    <property type="component" value="Unassembled WGS sequence"/>
</dbReference>
<feature type="region of interest" description="Disordered" evidence="1">
    <location>
        <begin position="1025"/>
        <end position="1071"/>
    </location>
</feature>
<feature type="compositionally biased region" description="Low complexity" evidence="1">
    <location>
        <begin position="447"/>
        <end position="462"/>
    </location>
</feature>
<dbReference type="InterPro" id="IPR027267">
    <property type="entry name" value="AH/BAR_dom_sf"/>
</dbReference>
<dbReference type="CDD" id="cd00160">
    <property type="entry name" value="RhoGEF"/>
    <property type="match status" value="1"/>
</dbReference>
<feature type="compositionally biased region" description="Polar residues" evidence="1">
    <location>
        <begin position="1"/>
        <end position="12"/>
    </location>
</feature>
<feature type="compositionally biased region" description="Low complexity" evidence="1">
    <location>
        <begin position="352"/>
        <end position="369"/>
    </location>
</feature>
<feature type="compositionally biased region" description="Low complexity" evidence="1">
    <location>
        <begin position="675"/>
        <end position="690"/>
    </location>
</feature>
<dbReference type="SUPFAM" id="SSF103657">
    <property type="entry name" value="BAR/IMD domain-like"/>
    <property type="match status" value="1"/>
</dbReference>
<keyword evidence="4" id="KW-1185">Reference proteome</keyword>
<sequence length="1878" mass="205248">MPTAVSNRNNYYTAHHRRQSGQSQTSLQDQLRGQHPHPPSADSPQAYLPSTSFSQSTLPPLADLHQSNELQNPTSNLSVGYDEASGDPDDFYRQYHEGQEPSKGLHQDALRTANLDDNPLSRTRKSSVASTASQDRHAPRTSKNSVGSRRSLQPNGSRPAVRKSSFKDLVARFDASPDDIPPVPWPVPGSRKASPVMTVGPQGNTWKHAASASMAQQSHVAAAPAQQTKKQRPLFGEVLPGVATSNAAGYGIAKPRRRRGSEGSPMHSPNPMFPDNGPTFHAPAQLHQSQPTNGDERRSQFPVESAHRRAVSDLSPVDSSAAPRSSQPREAGLSALGKLHGRQLSASRIPVSSRRLSLDSGSGTSTPSSRAQSKAGHYPAINAPSSRSKIPTPSSVKTAPSSFNQKTRAPNQIRSPGRQGRNINATHSQKSPSLRANIIAPPPKNSPPLRSSRPRLPVSSASTAASRAKIAERFQAMAKEQTDLRAASRRARPPELSDIDLKQRRLKITQALSRSREGQDLRGERPVSKRRSGSATPSLSEPERGQEVYSPSNIPAVVVEGASFADDGDVFTTPDEATAPSNSQLTQAALSTWGMPGSFDDGSDSPTLGSAEGGTELDLPQLQIPQAQRRPDRDENSVLAQGTAGTTFDAEPQADTSDLESGQHSLFHQIRSIREPSSASSPSGISPSEGQTLDRTDAESVNLVLRNTTYMDEDEAVAKGYRNFMQPPLPDLYEGSSNGQGSWTSSIAEHSDASPRPSEDPKNALFESPIAGKFEVPVTVEERSSSPTSEANEEHDEAVRTTAASDAYTIVNIVLQERSSSGLVDQQLVDDIFERIISEEPDLVRPESVDPQRIEELCLQELELYGNADRPESVRADNITGESTFDDEDEDDDNEDEFDHDERRPPPLPKDSLPPSSFRTHTYKSSLDSAEDWADTSPSVGDWMQFALNRSETEKAAQPSPLAQDTGDEDDGDYGTVAILQYPGEPPVPPKDDILSPPSHSPPPPPTKQIHSLERISTTSIRAQQVPISSPPEMPHRMTSTSQMATRRATQESSNLAPSPAQDEQTAEAKRLKQRRNIMKELVDTEFTYERDMRVLCDIYKQTATAVLDEEDVKIVFGNVEQIQEFSKDFLTYLKQMVKSVYVMDRKNRATNSHLSDRTSIRSISPDLTDDEKDRLTQVGVAFEASMDDMSAVYTDYIRQRHAANKRLTMLSSMPAVADWLRECSENSKDITHAWSLDALSVKPVQRITKYPLLLSGLLESTPADHPDVEGLRRALTAVTDINFRINDIKKQTELVDQVLSRKRKESDVRNGLTKAFGRRAERLRQHVGVSDVFEDGEYSRLKMEYDNNGVHLLIVSKDCQGYLDAIRGWVSKWAEMAAAAEGWVDVGHSNYPEAESKLRQLGMVVKGISTIALPDHIDQVSKKVIQPMEQAMLMMERFKTDPKGLYQKRDKKILDYSTAKNKRDRGEKLDRKMTERLDQWEAINNEVKQRMRKLLQATQTLVHSCLHSLVQLHMSWLAMMKQKLAGAMAIPLEKLEQADLVKDWQVDFDFHEATALTLSICNGALLAEAANISSFLSPGTTLAGEDSPRPSWNSGKRTTSLSSDHSHMPQETYVRYSSGQHSAHEFPTEASSFGAANSRMRATSTTSGRAPGPKTPEMYSRTPSSLHSFSRPATSLGQVDRPAQSESAPIKTTLISAPRVSLDTPSPSIGPIAPLGTPNRPGSASTFFSATAGPSTTSHTANNPSMSTTSTVAPSVSTGTTAGPPAQGQASSASSIFSSAMPMPDSPVADRALPTHPPGVSPGAGEDPDVLFTAASVYEFNIDRARQEGGIPYLTYVAGEIFDVIGERGELWLARNQDDPTKQVGWIWCKHFAKLAS</sequence>
<name>W2RRI0_CYPE1</name>
<dbReference type="SMART" id="SM00325">
    <property type="entry name" value="RhoGEF"/>
    <property type="match status" value="1"/>
</dbReference>
<evidence type="ECO:0000259" key="2">
    <source>
        <dbReference type="PROSITE" id="PS50010"/>
    </source>
</evidence>
<feature type="compositionally biased region" description="Polar residues" evidence="1">
    <location>
        <begin position="1591"/>
        <end position="1604"/>
    </location>
</feature>
<dbReference type="GO" id="GO:0031991">
    <property type="term" value="P:regulation of actomyosin contractile ring contraction"/>
    <property type="evidence" value="ECO:0007669"/>
    <property type="project" value="TreeGrafter"/>
</dbReference>
<feature type="region of interest" description="Disordered" evidence="1">
    <location>
        <begin position="673"/>
        <end position="698"/>
    </location>
</feature>
<dbReference type="Gene3D" id="1.20.1270.60">
    <property type="entry name" value="Arfaptin homology (AH) domain/BAR domain"/>
    <property type="match status" value="1"/>
</dbReference>
<feature type="compositionally biased region" description="Polar residues" evidence="1">
    <location>
        <begin position="1630"/>
        <end position="1649"/>
    </location>
</feature>
<feature type="domain" description="DH" evidence="2">
    <location>
        <begin position="1074"/>
        <end position="1289"/>
    </location>
</feature>
<dbReference type="SUPFAM" id="SSF48065">
    <property type="entry name" value="DBL homology domain (DH-domain)"/>
    <property type="match status" value="1"/>
</dbReference>
<dbReference type="InParanoid" id="W2RRI0"/>
<feature type="region of interest" description="Disordered" evidence="1">
    <location>
        <begin position="1"/>
        <end position="196"/>
    </location>
</feature>
<feature type="region of interest" description="Disordered" evidence="1">
    <location>
        <begin position="249"/>
        <end position="464"/>
    </location>
</feature>
<dbReference type="Pfam" id="PF00621">
    <property type="entry name" value="RhoGEF"/>
    <property type="match status" value="1"/>
</dbReference>
<gene>
    <name evidence="3" type="ORF">HMPREF1541_06942</name>
</gene>
<feature type="compositionally biased region" description="Acidic residues" evidence="1">
    <location>
        <begin position="884"/>
        <end position="899"/>
    </location>
</feature>
<dbReference type="PANTHER" id="PTHR22834">
    <property type="entry name" value="NUCLEAR FUSION PROTEIN FUS2"/>
    <property type="match status" value="1"/>
</dbReference>
<dbReference type="InterPro" id="IPR035899">
    <property type="entry name" value="DBL_dom_sf"/>
</dbReference>
<proteinExistence type="predicted"/>
<feature type="region of interest" description="Disordered" evidence="1">
    <location>
        <begin position="592"/>
        <end position="639"/>
    </location>
</feature>
<dbReference type="EMBL" id="KB822722">
    <property type="protein sequence ID" value="ETN38900.1"/>
    <property type="molecule type" value="Genomic_DNA"/>
</dbReference>
<dbReference type="RefSeq" id="XP_008719489.1">
    <property type="nucleotide sequence ID" value="XM_008721267.1"/>
</dbReference>
<feature type="compositionally biased region" description="Polar residues" evidence="1">
    <location>
        <begin position="141"/>
        <end position="156"/>
    </location>
</feature>
<dbReference type="GO" id="GO:0005737">
    <property type="term" value="C:cytoplasm"/>
    <property type="evidence" value="ECO:0007669"/>
    <property type="project" value="TreeGrafter"/>
</dbReference>
<feature type="compositionally biased region" description="Low complexity" evidence="1">
    <location>
        <begin position="1745"/>
        <end position="1784"/>
    </location>
</feature>
<dbReference type="Gene3D" id="1.20.900.10">
    <property type="entry name" value="Dbl homology (DH) domain"/>
    <property type="match status" value="1"/>
</dbReference>
<dbReference type="InterPro" id="IPR051492">
    <property type="entry name" value="Dynamin-Rho_GEF"/>
</dbReference>
<dbReference type="InterPro" id="IPR000219">
    <property type="entry name" value="DH_dom"/>
</dbReference>
<evidence type="ECO:0000256" key="1">
    <source>
        <dbReference type="SAM" id="MobiDB-lite"/>
    </source>
</evidence>
<feature type="region of interest" description="Disordered" evidence="1">
    <location>
        <begin position="480"/>
        <end position="551"/>
    </location>
</feature>
<feature type="compositionally biased region" description="Polar residues" evidence="1">
    <location>
        <begin position="65"/>
        <end position="78"/>
    </location>
</feature>
<feature type="compositionally biased region" description="Polar residues" evidence="1">
    <location>
        <begin position="735"/>
        <end position="748"/>
    </location>
</feature>
<feature type="compositionally biased region" description="Basic and acidic residues" evidence="1">
    <location>
        <begin position="514"/>
        <end position="527"/>
    </location>
</feature>